<dbReference type="Pfam" id="PF07051">
    <property type="entry name" value="OCIA"/>
    <property type="match status" value="1"/>
</dbReference>
<dbReference type="EMBL" id="FZQP02000002">
    <property type="protein sequence ID" value="VVC86317.1"/>
    <property type="molecule type" value="Genomic_DNA"/>
</dbReference>
<gene>
    <name evidence="3" type="ORF">LSINAPIS_LOCUS160</name>
</gene>
<proteinExistence type="predicted"/>
<dbReference type="GO" id="GO:0005768">
    <property type="term" value="C:endosome"/>
    <property type="evidence" value="ECO:0007669"/>
    <property type="project" value="TreeGrafter"/>
</dbReference>
<feature type="domain" description="OCIA" evidence="2">
    <location>
        <begin position="27"/>
        <end position="111"/>
    </location>
</feature>
<dbReference type="AlphaFoldDB" id="A0A5E4PMW6"/>
<evidence type="ECO:0000313" key="3">
    <source>
        <dbReference type="EMBL" id="VVC86317.1"/>
    </source>
</evidence>
<protein>
    <recommendedName>
        <fullName evidence="2">OCIA domain-containing protein</fullName>
    </recommendedName>
</protein>
<dbReference type="PANTHER" id="PTHR13336">
    <property type="entry name" value="OVARIAN CARCINOMA IMMUNOREACTIVE ANTIGEN"/>
    <property type="match status" value="1"/>
</dbReference>
<keyword evidence="4" id="KW-1185">Reference proteome</keyword>
<dbReference type="Proteomes" id="UP000324832">
    <property type="component" value="Unassembled WGS sequence"/>
</dbReference>
<evidence type="ECO:0000313" key="4">
    <source>
        <dbReference type="Proteomes" id="UP000324832"/>
    </source>
</evidence>
<evidence type="ECO:0000259" key="2">
    <source>
        <dbReference type="Pfam" id="PF07051"/>
    </source>
</evidence>
<dbReference type="InterPro" id="IPR009764">
    <property type="entry name" value="OCIA_dom"/>
</dbReference>
<sequence>MTDQNLFGYEGGGQTEIAPGSSNTKGAYKFTPEELQVLQQCNNESFFKRSLPLGTLLGLGTFMGVQKGHFKASPRFGAFPKVTLAVIVGYFLGKISYQRACAEKLMALPGSYIGQLLRDKKRSKQKLSVICIYVWSIFWRYLLRCWTWQLSQPRHRPTFIQ</sequence>
<feature type="region of interest" description="Disordered" evidence="1">
    <location>
        <begin position="1"/>
        <end position="23"/>
    </location>
</feature>
<dbReference type="InterPro" id="IPR040187">
    <property type="entry name" value="OCAD1/2"/>
</dbReference>
<reference evidence="3 4" key="1">
    <citation type="submission" date="2017-07" db="EMBL/GenBank/DDBJ databases">
        <authorList>
            <person name="Talla V."/>
            <person name="Backstrom N."/>
        </authorList>
    </citation>
    <scope>NUCLEOTIDE SEQUENCE [LARGE SCALE GENOMIC DNA]</scope>
</reference>
<organism evidence="3 4">
    <name type="scientific">Leptidea sinapis</name>
    <dbReference type="NCBI Taxonomy" id="189913"/>
    <lineage>
        <taxon>Eukaryota</taxon>
        <taxon>Metazoa</taxon>
        <taxon>Ecdysozoa</taxon>
        <taxon>Arthropoda</taxon>
        <taxon>Hexapoda</taxon>
        <taxon>Insecta</taxon>
        <taxon>Pterygota</taxon>
        <taxon>Neoptera</taxon>
        <taxon>Endopterygota</taxon>
        <taxon>Lepidoptera</taxon>
        <taxon>Glossata</taxon>
        <taxon>Ditrysia</taxon>
        <taxon>Papilionoidea</taxon>
        <taxon>Pieridae</taxon>
        <taxon>Dismorphiinae</taxon>
        <taxon>Leptidea</taxon>
    </lineage>
</organism>
<accession>A0A5E4PMW6</accession>
<evidence type="ECO:0000256" key="1">
    <source>
        <dbReference type="SAM" id="MobiDB-lite"/>
    </source>
</evidence>
<name>A0A5E4PMW6_9NEOP</name>
<dbReference type="PANTHER" id="PTHR13336:SF3">
    <property type="entry name" value="OCIA DOMAIN-CONTAINING PROTEIN 1"/>
    <property type="match status" value="1"/>
</dbReference>